<reference evidence="2 3" key="1">
    <citation type="submission" date="2024-06" db="EMBL/GenBank/DDBJ databases">
        <authorList>
            <person name="Kaempfer P."/>
            <person name="Viver T."/>
        </authorList>
    </citation>
    <scope>NUCLEOTIDE SEQUENCE [LARGE SCALE GENOMIC DNA]</scope>
    <source>
        <strain evidence="2 3">ST-75</strain>
    </source>
</reference>
<feature type="domain" description="DNA mimic protein DMP19 C-terminal" evidence="1">
    <location>
        <begin position="44"/>
        <end position="161"/>
    </location>
</feature>
<dbReference type="InterPro" id="IPR025402">
    <property type="entry name" value="DMP19_C"/>
</dbReference>
<dbReference type="Proteomes" id="UP001629059">
    <property type="component" value="Unassembled WGS sequence"/>
</dbReference>
<accession>A0ABW8YH69</accession>
<dbReference type="Pfam" id="PF14300">
    <property type="entry name" value="DMP19"/>
    <property type="match status" value="1"/>
</dbReference>
<comment type="caution">
    <text evidence="2">The sequence shown here is derived from an EMBL/GenBank/DDBJ whole genome shotgun (WGS) entry which is preliminary data.</text>
</comment>
<evidence type="ECO:0000259" key="1">
    <source>
        <dbReference type="Pfam" id="PF14300"/>
    </source>
</evidence>
<dbReference type="RefSeq" id="WP_408075527.1">
    <property type="nucleotide sequence ID" value="NZ_JBELQB010000010.1"/>
</dbReference>
<dbReference type="Gene3D" id="1.20.1420.60">
    <property type="match status" value="1"/>
</dbReference>
<name>A0ABW8YH69_9FLAO</name>
<evidence type="ECO:0000313" key="2">
    <source>
        <dbReference type="EMBL" id="MFL9838575.1"/>
    </source>
</evidence>
<dbReference type="EMBL" id="JBELQB010000010">
    <property type="protein sequence ID" value="MFL9838575.1"/>
    <property type="molecule type" value="Genomic_DNA"/>
</dbReference>
<organism evidence="2 3">
    <name type="scientific">Flavobacterium rhizophilum</name>
    <dbReference type="NCBI Taxonomy" id="3163296"/>
    <lineage>
        <taxon>Bacteria</taxon>
        <taxon>Pseudomonadati</taxon>
        <taxon>Bacteroidota</taxon>
        <taxon>Flavobacteriia</taxon>
        <taxon>Flavobacteriales</taxon>
        <taxon>Flavobacteriaceae</taxon>
        <taxon>Flavobacterium</taxon>
    </lineage>
</organism>
<evidence type="ECO:0000313" key="3">
    <source>
        <dbReference type="Proteomes" id="UP001629059"/>
    </source>
</evidence>
<proteinExistence type="predicted"/>
<sequence>MDPDIKSMPDEEVINLYYEKAVSGFKKSWFSISHNEKWYKYITELPEKESTAYLVCLLDDQVYNGGFNQYFINGYGQFIKESILAFKRIKAFKMADLIEKAFLAVNFNNDDYKLFRKKILAGKINELYNDDDSLNDYLEKLDNEYWEYPENIGNLLAECLRQ</sequence>
<gene>
    <name evidence="2" type="ORF">ABS768_13760</name>
</gene>
<keyword evidence="3" id="KW-1185">Reference proteome</keyword>
<protein>
    <submittedName>
        <fullName evidence="2">DUF4375 domain-containing protein</fullName>
    </submittedName>
</protein>